<gene>
    <name evidence="1" type="ORF">SLEP1_g11119</name>
</gene>
<comment type="caution">
    <text evidence="1">The sequence shown here is derived from an EMBL/GenBank/DDBJ whole genome shotgun (WGS) entry which is preliminary data.</text>
</comment>
<dbReference type="AlphaFoldDB" id="A0AAV5IG53"/>
<accession>A0AAV5IG53</accession>
<dbReference type="EMBL" id="BPVZ01000012">
    <property type="protein sequence ID" value="GKU98067.1"/>
    <property type="molecule type" value="Genomic_DNA"/>
</dbReference>
<dbReference type="Proteomes" id="UP001054252">
    <property type="component" value="Unassembled WGS sequence"/>
</dbReference>
<evidence type="ECO:0000313" key="2">
    <source>
        <dbReference type="Proteomes" id="UP001054252"/>
    </source>
</evidence>
<proteinExistence type="predicted"/>
<keyword evidence="2" id="KW-1185">Reference proteome</keyword>
<reference evidence="1 2" key="1">
    <citation type="journal article" date="2021" name="Commun. Biol.">
        <title>The genome of Shorea leprosula (Dipterocarpaceae) highlights the ecological relevance of drought in aseasonal tropical rainforests.</title>
        <authorList>
            <person name="Ng K.K.S."/>
            <person name="Kobayashi M.J."/>
            <person name="Fawcett J.A."/>
            <person name="Hatakeyama M."/>
            <person name="Paape T."/>
            <person name="Ng C.H."/>
            <person name="Ang C.C."/>
            <person name="Tnah L.H."/>
            <person name="Lee C.T."/>
            <person name="Nishiyama T."/>
            <person name="Sese J."/>
            <person name="O'Brien M.J."/>
            <person name="Copetti D."/>
            <person name="Mohd Noor M.I."/>
            <person name="Ong R.C."/>
            <person name="Putra M."/>
            <person name="Sireger I.Z."/>
            <person name="Indrioko S."/>
            <person name="Kosugi Y."/>
            <person name="Izuno A."/>
            <person name="Isagi Y."/>
            <person name="Lee S.L."/>
            <person name="Shimizu K.K."/>
        </authorList>
    </citation>
    <scope>NUCLEOTIDE SEQUENCE [LARGE SCALE GENOMIC DNA]</scope>
    <source>
        <strain evidence="1">214</strain>
    </source>
</reference>
<protein>
    <submittedName>
        <fullName evidence="1">Uncharacterized protein</fullName>
    </submittedName>
</protein>
<evidence type="ECO:0000313" key="1">
    <source>
        <dbReference type="EMBL" id="GKU98067.1"/>
    </source>
</evidence>
<name>A0AAV5IG53_9ROSI</name>
<organism evidence="1 2">
    <name type="scientific">Rubroshorea leprosula</name>
    <dbReference type="NCBI Taxonomy" id="152421"/>
    <lineage>
        <taxon>Eukaryota</taxon>
        <taxon>Viridiplantae</taxon>
        <taxon>Streptophyta</taxon>
        <taxon>Embryophyta</taxon>
        <taxon>Tracheophyta</taxon>
        <taxon>Spermatophyta</taxon>
        <taxon>Magnoliopsida</taxon>
        <taxon>eudicotyledons</taxon>
        <taxon>Gunneridae</taxon>
        <taxon>Pentapetalae</taxon>
        <taxon>rosids</taxon>
        <taxon>malvids</taxon>
        <taxon>Malvales</taxon>
        <taxon>Dipterocarpaceae</taxon>
        <taxon>Rubroshorea</taxon>
    </lineage>
</organism>
<sequence length="44" mass="5038">MPFQLSSYSSSVHQERNMHKGLVMYPMMGTLQLRVSGFHALLVK</sequence>